<organism evidence="2 3">
    <name type="scientific">Acer saccharum</name>
    <name type="common">Sugar maple</name>
    <dbReference type="NCBI Taxonomy" id="4024"/>
    <lineage>
        <taxon>Eukaryota</taxon>
        <taxon>Viridiplantae</taxon>
        <taxon>Streptophyta</taxon>
        <taxon>Embryophyta</taxon>
        <taxon>Tracheophyta</taxon>
        <taxon>Spermatophyta</taxon>
        <taxon>Magnoliopsida</taxon>
        <taxon>eudicotyledons</taxon>
        <taxon>Gunneridae</taxon>
        <taxon>Pentapetalae</taxon>
        <taxon>rosids</taxon>
        <taxon>malvids</taxon>
        <taxon>Sapindales</taxon>
        <taxon>Sapindaceae</taxon>
        <taxon>Hippocastanoideae</taxon>
        <taxon>Acereae</taxon>
        <taxon>Acer</taxon>
    </lineage>
</organism>
<comment type="caution">
    <text evidence="2">The sequence shown here is derived from an EMBL/GenBank/DDBJ whole genome shotgun (WGS) entry which is preliminary data.</text>
</comment>
<dbReference type="EMBL" id="JAUESC010000003">
    <property type="protein sequence ID" value="KAK0600604.1"/>
    <property type="molecule type" value="Genomic_DNA"/>
</dbReference>
<protein>
    <submittedName>
        <fullName evidence="2">Uncharacterized protein</fullName>
    </submittedName>
</protein>
<evidence type="ECO:0000313" key="3">
    <source>
        <dbReference type="Proteomes" id="UP001168877"/>
    </source>
</evidence>
<feature type="region of interest" description="Disordered" evidence="1">
    <location>
        <begin position="81"/>
        <end position="106"/>
    </location>
</feature>
<accession>A0AA39SYH0</accession>
<reference evidence="2" key="1">
    <citation type="journal article" date="2022" name="Plant J.">
        <title>Strategies of tolerance reflected in two North American maple genomes.</title>
        <authorList>
            <person name="McEvoy S.L."/>
            <person name="Sezen U.U."/>
            <person name="Trouern-Trend A."/>
            <person name="McMahon S.M."/>
            <person name="Schaberg P.G."/>
            <person name="Yang J."/>
            <person name="Wegrzyn J.L."/>
            <person name="Swenson N.G."/>
        </authorList>
    </citation>
    <scope>NUCLEOTIDE SEQUENCE</scope>
    <source>
        <tissue evidence="2">Leaf</tissue>
    </source>
</reference>
<keyword evidence="3" id="KW-1185">Reference proteome</keyword>
<name>A0AA39SYH0_ACESA</name>
<sequence>MDIPCKGKKVGVKQVLEYCKINDYRLDSSLDNSKLVPCSFVSCTYKDESCEDVQTPVKFIVKKGQKSKVQSVDQEIKIGNQEAKISSNEEDEEDVRFPGKGAEVVG</sequence>
<reference evidence="2" key="2">
    <citation type="submission" date="2023-06" db="EMBL/GenBank/DDBJ databases">
        <authorList>
            <person name="Swenson N.G."/>
            <person name="Wegrzyn J.L."/>
            <person name="Mcevoy S.L."/>
        </authorList>
    </citation>
    <scope>NUCLEOTIDE SEQUENCE</scope>
    <source>
        <strain evidence="2">NS2018</strain>
        <tissue evidence="2">Leaf</tissue>
    </source>
</reference>
<evidence type="ECO:0000256" key="1">
    <source>
        <dbReference type="SAM" id="MobiDB-lite"/>
    </source>
</evidence>
<gene>
    <name evidence="2" type="ORF">LWI29_016586</name>
</gene>
<evidence type="ECO:0000313" key="2">
    <source>
        <dbReference type="EMBL" id="KAK0600604.1"/>
    </source>
</evidence>
<dbReference type="AlphaFoldDB" id="A0AA39SYH0"/>
<proteinExistence type="predicted"/>
<dbReference type="Proteomes" id="UP001168877">
    <property type="component" value="Unassembled WGS sequence"/>
</dbReference>